<proteinExistence type="predicted"/>
<evidence type="ECO:0000259" key="1">
    <source>
        <dbReference type="Pfam" id="PF14240"/>
    </source>
</evidence>
<name>E3SIZ1_9CAUD</name>
<dbReference type="Pfam" id="PF14240">
    <property type="entry name" value="YHYH"/>
    <property type="match status" value="1"/>
</dbReference>
<dbReference type="Proteomes" id="UP000006524">
    <property type="component" value="Segment"/>
</dbReference>
<keyword evidence="3" id="KW-1185">Reference proteome</keyword>
<gene>
    <name evidence="2" type="primary">gp7</name>
    <name evidence="2" type="ORF">SSM2_097</name>
</gene>
<dbReference type="EMBL" id="GU071095">
    <property type="protein sequence ID" value="ADO97439.1"/>
    <property type="molecule type" value="Genomic_DNA"/>
</dbReference>
<accession>E3SIZ1</accession>
<dbReference type="KEGG" id="vg:10326729"/>
<evidence type="ECO:0000313" key="2">
    <source>
        <dbReference type="EMBL" id="ADO97439.1"/>
    </source>
</evidence>
<protein>
    <submittedName>
        <fullName evidence="2">Baseplate wedge initiator</fullName>
    </submittedName>
</protein>
<sequence length="4156" mass="447606">MAEKRVQFNNVVQNQLPSYVREEFPLISEFLKQYYLAQEFQGAPVDLIQNIDRYIKLDETTNLSDSVTLLSDIDFIDTTVKVDLGVNPTGTKGFPDTYGLIQIDDEIITYTSKTNSQFDGCIRGFVGITSYRAAANPENLVFGTSTANEHKSGSTIKNLSNLFLKEFLTKTKRQFLPLLDERPLSGELNQNLFIKQSKDFYLSRGTDRSFEILFQALYNEKVTVVKPREFLFTPSNSDYRITNDLVVEGVIGDPLDLDQATLNQEPYLPGNIGRAYAPITSVEKLQVGTAKSFYKLSLDGGYDRDVEVQGAIRGSFSVHPKTKLIGQVSSGATILNVDSTVGFGTTGELAVVYNDTTTGFVSYTSKTLTEFFGCSNVTGTISDGEDVGINTFAYGRSFRDQDEIITVRINSVLSNLEFPSNTTNFRNGDTARIRTLGRDKTETIYRNWFYNYASSHSVKSIKLVDASDNSYDLQLNQRQFFRPNDNIDIIDDTGATRTGVVYSILSDTAIAIKGSGSLNSNRSYTVNRKILKGNAQNFPSAELYQANVQGVYDNEENFLVASSSIPSYFTSAINTSDRTVTFSGTFLGDELEITPLGKHNFYSGDAVYYAAELKEETFVNDSGNTEKRTVRGTSLGANFPDGLYYIKRISDTKLKLAKSRSDVYNNKFVSVESSTTVTNNTLQPFTFRDKTLESQKLIREIPKNAQHTGKLTPTEPGFTGILVNGVEILNYKSPDVVYYGQIDEVEVLAQGSDYDVINPPLLFVSDTVGTGATGDVAVSGSLESIRVLDPGFDYTSKPTITIMGGNGSGASAIPNMKLIDHSVSFFSEAASNRVALGSTQSTIGFSTYHKLRNGEQIIYRTNGQQAIGGLTTDAKYHVSVQDNQTVKLHNNLSDVLAGINTVEFTSFGNGSHQLQTVNKKSVVESISVINSGSGYENKKRSSGISGISTSQDTININNHDFKSGEKVKYTAGTSAIGGLTDGTEYYVIRVDNDNFRLAEVGLTTSTRTLFYDTNQFIQLTSTGAGTHSFNYPAISVSISGPIGISSIGSETFQAEIQPIFRGEITSVNLSNNGVGYGSSEVLNLDRPPQVTVVSGQDAQLSPVINNGRLQEVLVLNAGKKYNSPPNLTVTGDGIGAVITPVMSNGTITSVKVLESGIGYDQSTTSIGVVFPGRGVTLRAKLQNWRVNLFQKNLFNFQDDDGIVVSGTNEDFGLQYAHVYAPRKFRQLNYSVDADGNVQYGDADLKIDANTKEESLSKQHSPIIGWAYDGHPIYGPYGYTTRSGGSVALMETGYVEDATKAQRPPLTSWPSGFFIEDFVYKNKTGVGVLDENNGRHCVTPDFPNGTYAYFATIATNEADTQSPFTGFRRPKFPYLIGHNYHANPNKFNFQKVANQDEFDFNNSNYIQNTAPFNYIDGKSTRYKYISLPGDLNQEVEVSNALRGPIDSVGIITGGNNYKVNDPVVFNESNTGGGGVSARVSRILGRPVESVSVATSSIENVEFYPSGEKGKFIAFTENPNDFRNSDIISVSGVSTSGSKLEGIYLAGIGTDVYKVAGVGTTSSGIGTVEATGIITYINVVGNLNYPNIRENDILQIGTETVKVLNVDPRLSRLRVRRSVNGVVGVSHTVGTGVTSLQRKLTITSGFKTDFAYRTNKQVYFNPAETVGLGSTAGVGIGSTIFFTNPGTGATSTIIPTKTLFFKDHEFKTGDLVTYSSGIGSGIVVQDETNVGVGTTLASGTQLFIAKVSENLIGLSTVRVGLGTTGTFVGIGTTASTTLAFLGIGTGVEHSLKTNHAVITGTISRNRVTVSTGQTHELRANHDIFLDVNPGVASAFTIKYNDFNRKIIVNPKSYSSTGINTSTGVITIVNHEFINGQKVIYTSGDVAEGLTDNDIYYVAVTGKDTFKLANSYEDSVRNIPATVGIASTGGGGTINPINPPLNLYKDSTVTFNLTDSSLSHIVQNTSYSSFEFNLYHDANFTNKYVGKLSDNRNFDVTRTGRPGIDGTAKVSLVVNDDTPDRLYYRLDPVYESDDVPVEKTGISIDADVLENNTAKVLKSLYNGKHKVSTAATDSFTFTIGVTPEKSSYISSTSAANITYETTCTHARGPVTQIEIVNGGKSYFALPGITTITSVDGRGVILEAKGNKIGKINKTRIKNIGFDFPSDKSLRPSITLPNVISIKSLKSFDAIGISSAGRGYSTAPKLLVFDGKTNERITDVDLRYKLGDNQVTILKNTKGMSNTTPVILPTANTNGVGISTIGFNTTTNQVTVTLAVGFSTADSFPCEVGDKVLIENISVGIGSTGKGFNSSAYDYKLFPIIAVDKNLGGIGATVAYSLEGLVDTDRGEFVGKFDSFNSGGRLIPEKHFPLFDVSLKDNEFLQDEIVSSPSTSGIVESWDRKTGTLRVSTNKDFAVGEIITGQASNTQGIASSVTTYNVILDTDASSRVIKGSQTDSGFLNASLQRVQDSFYYQNFSYSLRSRVDFDTWNDAVSVTNHTAGFRKFSDYQLETPASFSEVTGNSMAVGLSTELSYFSVVNDLYGVADLNCVYNFDLVAENSLDAAGAMYSDEVIFASRILTDFFESFGNRAVNFDNISGLFNSNPRATRFSLIDSFNINNSRAMKYFIYTKDERYVGHRQFDIVTMVQDGTFAYMNQYGRNDTVGELGSYDMTISGVNGSLQFFPNDFAFNDYQIVNIAYHLDDNVVGLGTTVNLGGGTAEIHTCSVDCSGGTTTVVSAAVTTRSLKMYSVLSDLTNNEYQYDEMNLIHDGSEVYVTEFGRLSTNQGSFVGTGFGTFYPHIDGETLKVDFIPEPGIAVTCNTLRVGLGSENIVGFGTEEMKHAFIDAQTTTIASSGTPGITTVASYLPEYDAAYFMVQISDVANEHYEMREIMVLDDDTQEDGTGTTYIQEFGMVETEGTMPYITGLGTFGARTSSGGVSLTFTPTAGIGVSVKTYMNALRLEDDSKDEIDFGNGLIVSHYARYEGTENAVKKSFNLEHRTAPVFEKYFLGNDSDIVSIDADTIRIPNHFYVTGEAIRYDRNGGITSAIGIATTSFAGVGNTEYLPTGEDIFVIKISDDKIKLASSAENALKRIAVPIELESVGIGTSHRFIATNQNARCLIALDNLIQSPIVSTAQTQTLAKNVTSVDNDVFLSGITSFFGSDLIQLGDEIMKITGVGVGSTNRFLVRRGWLGTRVGTGDTGDTITKVVGNYNIRDNVLHFVEAPYGGQPIGSITNRPDERDWIGITTGSSFQGRTFMRSGIPDTTQDTYHTNYLFDSLSDKFDGNTPTYTLTSAGSSDISGISTGNAIILINDILQGPGNSRDFTMGENLGVTTITFTGTASSTTTDANTSNLPLGGVLLSLGSTEGSGYQPLVSAGGTAVVSGLGTISLVSIANSGSGYRVPTKYEFLANIASPVGVGSTEIYLENTGSVLDLVATLNSGSNCTIGIGTDLTPVTIVSTASTFVRIGTSNTISTVMREGTQTKLIITDPQVGFVNVSVGESATGVGTMTHVGFATIMTGTGNISTSVTITNPGSGYTTLINPFVEVDAPLSYTNIPLNYVGTANSGLNATVDIVVGNGSSVTDFSINNKGVGYKPGEILTVPTGGLTGIPTSGTFDQFELTVQTVFSDEFTGWSLGVLQALDDPSDLFDGSTKAFNLTLAGNQISIRAPRGSKVDVEQVLIITINDILQEPGQGYQFPGGSVLTFAEAPKVGDTCKILFFKGTGDDTDVILREVIETVKKGDELTLGYDPARGQDKFLQEEERTVTNVNSTDVVQTFPYFGPGNTGDEELFRPVVWCRQTEDKIIDEKRVAKDRELYEPLIYPFAYITKSVGIGSTMIYVDRVRPLFNGLNENDTSLTFQEKVKFVTQATKVGASATAVVSAAGTVSSLVISDGGVGYSTATVSIGGTAQQDPTLGFTTATARVTISAGGTISALTLTNVGTGYTTDKPPVVLISPPTDEEEENLITDYLGDSGVIVGFGTTTVSGVTTQFIFDLHIPYESKLRETTIVGTAVTLSSLGVNDYFIVSNSNVGSATTSITSIDFQDSSTAGVGKSFIDNVYVVQSVQNVERNIIGIGTSVFRRVFVNVDDTFAFGTAGTISTTTLAGYGEYSWGKMVMASRAANNSYSAYTSGGIIGINTSMRVERSQQLKSKNYIVSNT</sequence>
<dbReference type="RefSeq" id="YP_004322253.1">
    <property type="nucleotide sequence ID" value="NC_015279.1"/>
</dbReference>
<organism evidence="2 3">
    <name type="scientific">Synechococcus phage S-SM2</name>
    <dbReference type="NCBI Taxonomy" id="444860"/>
    <lineage>
        <taxon>Viruses</taxon>
        <taxon>Duplodnaviria</taxon>
        <taxon>Heunggongvirae</taxon>
        <taxon>Uroviricota</taxon>
        <taxon>Caudoviricetes</taxon>
        <taxon>Pantevenvirales</taxon>
        <taxon>Kyanoviridae</taxon>
        <taxon>Nilusvirus</taxon>
        <taxon>Nilusvirus ssm2</taxon>
    </lineage>
</organism>
<dbReference type="GeneID" id="10326729"/>
<evidence type="ECO:0000313" key="3">
    <source>
        <dbReference type="Proteomes" id="UP000006524"/>
    </source>
</evidence>
<reference evidence="2 3" key="1">
    <citation type="journal article" date="2010" name="Environ. Microbiol.">
        <title>Genomic analysis of oceanic cyanobacterial myoviruses compared with T4-like myoviruses from diverse hosts and environments.</title>
        <authorList>
            <person name="Sullivan M.B."/>
            <person name="Huang K.H."/>
            <person name="Ignacio-Espinoza J.C."/>
            <person name="Berlin A.M."/>
            <person name="Kelly L."/>
            <person name="Weigele P.R."/>
            <person name="DeFrancesco A.S."/>
            <person name="Kern S.E."/>
            <person name="Thompson L.R."/>
            <person name="Young S."/>
            <person name="Yandava C."/>
            <person name="Fu R."/>
            <person name="Krastins B."/>
            <person name="Chase M."/>
            <person name="Sarracino D."/>
            <person name="Osburne M.S."/>
            <person name="Henn M.R."/>
            <person name="Chisholm S.W."/>
        </authorList>
    </citation>
    <scope>NUCLEOTIDE SEQUENCE [LARGE SCALE GENOMIC DNA]</scope>
    <source>
        <strain evidence="2">8017-1</strain>
    </source>
</reference>
<feature type="domain" description="YHYH" evidence="1">
    <location>
        <begin position="1253"/>
        <end position="1355"/>
    </location>
</feature>
<dbReference type="InterPro" id="IPR025924">
    <property type="entry name" value="YHYH_dom"/>
</dbReference>